<protein>
    <submittedName>
        <fullName evidence="17">Light-harvesting complex 1 beta chain</fullName>
    </submittedName>
</protein>
<dbReference type="InterPro" id="IPR023623">
    <property type="entry name" value="Antenna_beta_CS"/>
</dbReference>
<dbReference type="InterPro" id="IPR000066">
    <property type="entry name" value="Antenna_a/b"/>
</dbReference>
<keyword evidence="8" id="KW-0479">Metal-binding</keyword>
<feature type="transmembrane region" description="Helical" evidence="15">
    <location>
        <begin position="26"/>
        <end position="48"/>
    </location>
</feature>
<dbReference type="InterPro" id="IPR002362">
    <property type="entry name" value="LHB-1/5"/>
</dbReference>
<evidence type="ECO:0000259" key="16">
    <source>
        <dbReference type="Pfam" id="PF00556"/>
    </source>
</evidence>
<accession>A0ABX0U1K7</accession>
<dbReference type="NCBIfam" id="NF040862">
    <property type="entry name" value="pufB_517_ASD"/>
    <property type="match status" value="1"/>
</dbReference>
<dbReference type="PRINTS" id="PR00674">
    <property type="entry name" value="LIGHTHARVSTB"/>
</dbReference>
<sequence>MSDIRDERMGPGTYLTPEEAKEFHKLFMASFLGFTIVAIIAHFLVWSWRPWLPGPNGYASINDGVQVAQAVLTSFLA</sequence>
<evidence type="ECO:0000256" key="7">
    <source>
        <dbReference type="ARBA" id="ARBA00022692"/>
    </source>
</evidence>
<keyword evidence="6" id="KW-0042">Antenna complex</keyword>
<feature type="domain" description="Antenna complex alpha/beta subunit" evidence="16">
    <location>
        <begin position="18"/>
        <end position="52"/>
    </location>
</feature>
<keyword evidence="9" id="KW-0460">Magnesium</keyword>
<evidence type="ECO:0000256" key="5">
    <source>
        <dbReference type="ARBA" id="ARBA00022494"/>
    </source>
</evidence>
<dbReference type="Proteomes" id="UP000788153">
    <property type="component" value="Unassembled WGS sequence"/>
</dbReference>
<dbReference type="SUPFAM" id="SSF56918">
    <property type="entry name" value="Light-harvesting complex subunits"/>
    <property type="match status" value="1"/>
</dbReference>
<dbReference type="EMBL" id="JAASQP010000001">
    <property type="protein sequence ID" value="NIJ24451.1"/>
    <property type="molecule type" value="Genomic_DNA"/>
</dbReference>
<comment type="similarity">
    <text evidence="3">Belongs to the antenna complex beta subunit family.</text>
</comment>
<comment type="subcellular location">
    <subcellularLocation>
        <location evidence="2">Cell inner membrane</location>
        <topology evidence="2">Single-pass type II membrane protein</topology>
    </subcellularLocation>
</comment>
<organism evidence="17 18">
    <name type="scientific">Sphingomonas japonica</name>
    <dbReference type="NCBI Taxonomy" id="511662"/>
    <lineage>
        <taxon>Bacteria</taxon>
        <taxon>Pseudomonadati</taxon>
        <taxon>Pseudomonadota</taxon>
        <taxon>Alphaproteobacteria</taxon>
        <taxon>Sphingomonadales</taxon>
        <taxon>Sphingomonadaceae</taxon>
        <taxon>Sphingomonas</taxon>
    </lineage>
</organism>
<keyword evidence="13 15" id="KW-0472">Membrane</keyword>
<evidence type="ECO:0000256" key="6">
    <source>
        <dbReference type="ARBA" id="ARBA00022549"/>
    </source>
</evidence>
<evidence type="ECO:0000256" key="3">
    <source>
        <dbReference type="ARBA" id="ARBA00011052"/>
    </source>
</evidence>
<dbReference type="RefSeq" id="WP_140046811.1">
    <property type="nucleotide sequence ID" value="NZ_BAAAEV010000001.1"/>
</dbReference>
<evidence type="ECO:0000256" key="4">
    <source>
        <dbReference type="ARBA" id="ARBA00022475"/>
    </source>
</evidence>
<keyword evidence="7 15" id="KW-0812">Transmembrane</keyword>
<keyword evidence="4" id="KW-1003">Cell membrane</keyword>
<evidence type="ECO:0000256" key="11">
    <source>
        <dbReference type="ARBA" id="ARBA00022989"/>
    </source>
</evidence>
<keyword evidence="5" id="KW-0148">Chlorophyll</keyword>
<evidence type="ECO:0000256" key="13">
    <source>
        <dbReference type="ARBA" id="ARBA00023136"/>
    </source>
</evidence>
<evidence type="ECO:0000256" key="2">
    <source>
        <dbReference type="ARBA" id="ARBA00004249"/>
    </source>
</evidence>
<comment type="function">
    <text evidence="1">Antenna complexes are light-harvesting systems, which transfer the excitation energy to the reaction centers.</text>
</comment>
<dbReference type="Pfam" id="PF00556">
    <property type="entry name" value="LHC"/>
    <property type="match status" value="1"/>
</dbReference>
<reference evidence="17 18" key="1">
    <citation type="submission" date="2020-03" db="EMBL/GenBank/DDBJ databases">
        <title>Genomic Encyclopedia of Type Strains, Phase IV (KMG-IV): sequencing the most valuable type-strain genomes for metagenomic binning, comparative biology and taxonomic classification.</title>
        <authorList>
            <person name="Goeker M."/>
        </authorList>
    </citation>
    <scope>NUCLEOTIDE SEQUENCE [LARGE SCALE GENOMIC DNA]</scope>
    <source>
        <strain evidence="17 18">DSM 22753</strain>
    </source>
</reference>
<name>A0ABX0U1K7_9SPHN</name>
<evidence type="ECO:0000256" key="15">
    <source>
        <dbReference type="SAM" id="Phobius"/>
    </source>
</evidence>
<evidence type="ECO:0000256" key="1">
    <source>
        <dbReference type="ARBA" id="ARBA00002455"/>
    </source>
</evidence>
<evidence type="ECO:0000256" key="12">
    <source>
        <dbReference type="ARBA" id="ARBA00022991"/>
    </source>
</evidence>
<comment type="caution">
    <text evidence="17">The sequence shown here is derived from an EMBL/GenBank/DDBJ whole genome shotgun (WGS) entry which is preliminary data.</text>
</comment>
<dbReference type="InterPro" id="IPR035889">
    <property type="entry name" value="Light-harvesting_complex"/>
</dbReference>
<evidence type="ECO:0000256" key="14">
    <source>
        <dbReference type="ARBA" id="ARBA00023243"/>
    </source>
</evidence>
<gene>
    <name evidence="17" type="ORF">FHT01_001993</name>
</gene>
<evidence type="ECO:0000256" key="10">
    <source>
        <dbReference type="ARBA" id="ARBA00022956"/>
    </source>
</evidence>
<keyword evidence="12" id="KW-0157">Chromophore</keyword>
<keyword evidence="18" id="KW-1185">Reference proteome</keyword>
<keyword evidence="10" id="KW-0076">Bacteriochlorophyll</keyword>
<keyword evidence="14" id="KW-0437">Light-harvesting polypeptide</keyword>
<proteinExistence type="inferred from homology"/>
<evidence type="ECO:0000256" key="9">
    <source>
        <dbReference type="ARBA" id="ARBA00022842"/>
    </source>
</evidence>
<keyword evidence="11 15" id="KW-1133">Transmembrane helix</keyword>
<dbReference type="InterPro" id="IPR023624">
    <property type="entry name" value="Antenna_beta_dom_sf"/>
</dbReference>
<dbReference type="PROSITE" id="PS00969">
    <property type="entry name" value="ANTENNA_COMP_BETA"/>
    <property type="match status" value="1"/>
</dbReference>
<evidence type="ECO:0000313" key="17">
    <source>
        <dbReference type="EMBL" id="NIJ24451.1"/>
    </source>
</evidence>
<evidence type="ECO:0000313" key="18">
    <source>
        <dbReference type="Proteomes" id="UP000788153"/>
    </source>
</evidence>
<dbReference type="Gene3D" id="1.20.5.250">
    <property type="match status" value="1"/>
</dbReference>
<evidence type="ECO:0000256" key="8">
    <source>
        <dbReference type="ARBA" id="ARBA00022723"/>
    </source>
</evidence>